<evidence type="ECO:0000259" key="2">
    <source>
        <dbReference type="Pfam" id="PF14372"/>
    </source>
</evidence>
<reference evidence="3" key="3">
    <citation type="submission" date="2022-01" db="UniProtKB">
        <authorList>
            <consortium name="EnsemblPlants"/>
        </authorList>
    </citation>
    <scope>IDENTIFICATION</scope>
    <source>
        <strain evidence="3">subsp. vulgare</strain>
    </source>
</reference>
<sequence length="483" mass="56377">MIVVDELPFIFVEKEGFRFFMSKACPRLNVPSRTIMYRDIIDLYESEKAMLRKYFIDSRQTVCLTTDTWTSKRQQSYMVLTAHYIDSRWKLRKKIISFVLVDGHKGDDIGKSLEKLLTEWGIERVCTITVDNASSNDTCLAYMKRSLTNRGCTHASSRYLHMRCVAHIVNLVVQDGLKIMCHPVNRIRNAIKFVRASPTRLGVLKKCVQRSKVASKGLINIDVSTRWNSTFVMLNTAEKFERAFEQYALHDPNHKTELEKNALEPKPDTVDQQGPPTQSDWVYVREFKQFLQHFYELTNKVSRTKYITINTFLEEIVDVHFMLGEWNDHVICGDDKIFKCMATKMKEKYEKYWDDPEKMNKYIFIAAMLDPRTKESHFFKDMIEDTYGSTIGNRILTSSHTELVSLFGEYKELYGTSTSSDLASQARASENSSENSLMRSRYNKKRMRVCGEGSRSTYSRMELDKYLAEDTEELSPEFDLLEW</sequence>
<dbReference type="EnsemblPlants" id="HORVU.MOREX.r3.5HG0487630.1">
    <property type="protein sequence ID" value="HORVU.MOREX.r3.5HG0487630.1"/>
    <property type="gene ID" value="HORVU.MOREX.r3.5HG0487630"/>
</dbReference>
<accession>A0A8I6XGF7</accession>
<dbReference type="InterPro" id="IPR052035">
    <property type="entry name" value="ZnF_BED_domain_contain"/>
</dbReference>
<reference evidence="4" key="1">
    <citation type="journal article" date="2012" name="Nature">
        <title>A physical, genetic and functional sequence assembly of the barley genome.</title>
        <authorList>
            <consortium name="The International Barley Genome Sequencing Consortium"/>
            <person name="Mayer K.F."/>
            <person name="Waugh R."/>
            <person name="Brown J.W."/>
            <person name="Schulman A."/>
            <person name="Langridge P."/>
            <person name="Platzer M."/>
            <person name="Fincher G.B."/>
            <person name="Muehlbauer G.J."/>
            <person name="Sato K."/>
            <person name="Close T.J."/>
            <person name="Wise R.P."/>
            <person name="Stein N."/>
        </authorList>
    </citation>
    <scope>NUCLEOTIDE SEQUENCE [LARGE SCALE GENOMIC DNA]</scope>
    <source>
        <strain evidence="4">cv. Morex</strain>
    </source>
</reference>
<dbReference type="InterPro" id="IPR025525">
    <property type="entry name" value="hAT-like_transposase_RNase-H"/>
</dbReference>
<reference evidence="3" key="2">
    <citation type="submission" date="2020-10" db="EMBL/GenBank/DDBJ databases">
        <authorList>
            <person name="Scholz U."/>
            <person name="Mascher M."/>
            <person name="Fiebig A."/>
        </authorList>
    </citation>
    <scope>NUCLEOTIDE SEQUENCE [LARGE SCALE GENOMIC DNA]</scope>
    <source>
        <strain evidence="3">cv. Morex</strain>
    </source>
</reference>
<keyword evidence="4" id="KW-1185">Reference proteome</keyword>
<dbReference type="InterPro" id="IPR012337">
    <property type="entry name" value="RNaseH-like_sf"/>
</dbReference>
<dbReference type="PANTHER" id="PTHR46481:SF7">
    <property type="entry name" value="ZINC FINGER BED DOMAIN-CONTAINING PROTEIN RICESLEEPER 2-LIKE"/>
    <property type="match status" value="1"/>
</dbReference>
<organism evidence="3 4">
    <name type="scientific">Hordeum vulgare subsp. vulgare</name>
    <name type="common">Domesticated barley</name>
    <dbReference type="NCBI Taxonomy" id="112509"/>
    <lineage>
        <taxon>Eukaryota</taxon>
        <taxon>Viridiplantae</taxon>
        <taxon>Streptophyta</taxon>
        <taxon>Embryophyta</taxon>
        <taxon>Tracheophyta</taxon>
        <taxon>Spermatophyta</taxon>
        <taxon>Magnoliopsida</taxon>
        <taxon>Liliopsida</taxon>
        <taxon>Poales</taxon>
        <taxon>Poaceae</taxon>
        <taxon>BOP clade</taxon>
        <taxon>Pooideae</taxon>
        <taxon>Triticodae</taxon>
        <taxon>Triticeae</taxon>
        <taxon>Hordeinae</taxon>
        <taxon>Hordeum</taxon>
    </lineage>
</organism>
<evidence type="ECO:0000313" key="4">
    <source>
        <dbReference type="Proteomes" id="UP000011116"/>
    </source>
</evidence>
<dbReference type="Proteomes" id="UP000011116">
    <property type="component" value="Chromosome 5H"/>
</dbReference>
<dbReference type="Pfam" id="PF14372">
    <property type="entry name" value="hAT-like_RNase-H"/>
    <property type="match status" value="1"/>
</dbReference>
<dbReference type="GO" id="GO:0003677">
    <property type="term" value="F:DNA binding"/>
    <property type="evidence" value="ECO:0007669"/>
    <property type="project" value="UniProtKB-KW"/>
</dbReference>
<dbReference type="PANTHER" id="PTHR46481">
    <property type="entry name" value="ZINC FINGER BED DOMAIN-CONTAINING PROTEIN 4"/>
    <property type="match status" value="1"/>
</dbReference>
<dbReference type="Gramene" id="HORVU.MOREX.r3.5HG0487630.1">
    <property type="protein sequence ID" value="HORVU.MOREX.r3.5HG0487630.1"/>
    <property type="gene ID" value="HORVU.MOREX.r3.5HG0487630"/>
</dbReference>
<dbReference type="AlphaFoldDB" id="A0A8I6XGF7"/>
<proteinExistence type="predicted"/>
<evidence type="ECO:0000256" key="1">
    <source>
        <dbReference type="ARBA" id="ARBA00023125"/>
    </source>
</evidence>
<name>A0A8I6XGF7_HORVV</name>
<feature type="domain" description="hAT-like transposase RNase-H fold" evidence="2">
    <location>
        <begin position="302"/>
        <end position="410"/>
    </location>
</feature>
<evidence type="ECO:0000313" key="3">
    <source>
        <dbReference type="EnsemblPlants" id="HORVU.MOREX.r3.5HG0487630.1"/>
    </source>
</evidence>
<keyword evidence="1" id="KW-0238">DNA-binding</keyword>
<protein>
    <recommendedName>
        <fullName evidence="2">hAT-like transposase RNase-H fold domain-containing protein</fullName>
    </recommendedName>
</protein>
<dbReference type="SUPFAM" id="SSF53098">
    <property type="entry name" value="Ribonuclease H-like"/>
    <property type="match status" value="1"/>
</dbReference>